<evidence type="ECO:0000313" key="9">
    <source>
        <dbReference type="Proteomes" id="UP000608594"/>
    </source>
</evidence>
<dbReference type="PANTHER" id="PTHR47816:SF4">
    <property type="entry name" value="RIBOSOMAL RNA SMALL SUBUNIT METHYLTRANSFERASE C"/>
    <property type="match status" value="1"/>
</dbReference>
<keyword evidence="5" id="KW-0949">S-adenosyl-L-methionine</keyword>
<dbReference type="InterPro" id="IPR029063">
    <property type="entry name" value="SAM-dependent_MTases_sf"/>
</dbReference>
<dbReference type="Gene3D" id="3.40.50.150">
    <property type="entry name" value="Vaccinia Virus protein VP39"/>
    <property type="match status" value="2"/>
</dbReference>
<sequence length="337" mass="36496">MATRISLALPDGHPGGDIFVIGARAGDDLSALDPAHTQIQQGSFPDYQNLKSRGFDVAPKVEGQFDGAIVFLPRAKPQARARIFDAATRLQPGASLWIDGQKTDGVDAILKEMRTMVPVDEVHSKAHGKIFRIAVPQGNWVPADWAAAPKEVAPGFVTRPGVFSADGVDPASAMLARHLPERLPTRMVDLGAGWGWLSAQALQHPGIGQIHLVEANYDALESARDNVKDERAQFHWADARNFSLPEPVNGIIMNPPFHDGRTADPRIGGEFIAAAARLLTGAGRLWMVANRHLPYEAVLANHFAQVKELGGDNRFKVIEATGAGRDGRSTDTRKGRR</sequence>
<keyword evidence="2" id="KW-0698">rRNA processing</keyword>
<evidence type="ECO:0000259" key="7">
    <source>
        <dbReference type="Pfam" id="PF08468"/>
    </source>
</evidence>
<evidence type="ECO:0000256" key="1">
    <source>
        <dbReference type="ARBA" id="ARBA00022490"/>
    </source>
</evidence>
<feature type="domain" description="Methyltransferase small N-terminal" evidence="7">
    <location>
        <begin position="18"/>
        <end position="133"/>
    </location>
</feature>
<keyword evidence="9" id="KW-1185">Reference proteome</keyword>
<dbReference type="AlphaFoldDB" id="A0A926J9X5"/>
<dbReference type="InterPro" id="IPR046977">
    <property type="entry name" value="RsmC/RlmG"/>
</dbReference>
<proteinExistence type="predicted"/>
<protein>
    <submittedName>
        <fullName evidence="8">Class I SAM-dependent methyltransferase</fullName>
    </submittedName>
</protein>
<keyword evidence="3 8" id="KW-0489">Methyltransferase</keyword>
<evidence type="ECO:0000256" key="5">
    <source>
        <dbReference type="ARBA" id="ARBA00022691"/>
    </source>
</evidence>
<keyword evidence="4" id="KW-0808">Transferase</keyword>
<dbReference type="Pfam" id="PF08468">
    <property type="entry name" value="MTS_N"/>
    <property type="match status" value="1"/>
</dbReference>
<gene>
    <name evidence="8" type="ORF">H4P12_01725</name>
</gene>
<dbReference type="RefSeq" id="WP_187791857.1">
    <property type="nucleotide sequence ID" value="NZ_JACOQL010000001.1"/>
</dbReference>
<evidence type="ECO:0000256" key="2">
    <source>
        <dbReference type="ARBA" id="ARBA00022552"/>
    </source>
</evidence>
<dbReference type="SUPFAM" id="SSF53335">
    <property type="entry name" value="S-adenosyl-L-methionine-dependent methyltransferases"/>
    <property type="match status" value="1"/>
</dbReference>
<dbReference type="InterPro" id="IPR007848">
    <property type="entry name" value="Small_mtfrase_dom"/>
</dbReference>
<name>A0A926J9X5_9RHOB</name>
<organism evidence="8 9">
    <name type="scientific">Paracoccus amoyensis</name>
    <dbReference type="NCBI Taxonomy" id="2760093"/>
    <lineage>
        <taxon>Bacteria</taxon>
        <taxon>Pseudomonadati</taxon>
        <taxon>Pseudomonadota</taxon>
        <taxon>Alphaproteobacteria</taxon>
        <taxon>Rhodobacterales</taxon>
        <taxon>Paracoccaceae</taxon>
        <taxon>Paracoccus</taxon>
    </lineage>
</organism>
<evidence type="ECO:0000256" key="3">
    <source>
        <dbReference type="ARBA" id="ARBA00022603"/>
    </source>
</evidence>
<feature type="domain" description="Methyltransferase small" evidence="6">
    <location>
        <begin position="156"/>
        <end position="318"/>
    </location>
</feature>
<dbReference type="PANTHER" id="PTHR47816">
    <property type="entry name" value="RIBOSOMAL RNA SMALL SUBUNIT METHYLTRANSFERASE C"/>
    <property type="match status" value="1"/>
</dbReference>
<accession>A0A926J9X5</accession>
<dbReference type="Pfam" id="PF05175">
    <property type="entry name" value="MTS"/>
    <property type="match status" value="1"/>
</dbReference>
<dbReference type="Proteomes" id="UP000608594">
    <property type="component" value="Unassembled WGS sequence"/>
</dbReference>
<reference evidence="8" key="1">
    <citation type="submission" date="2020-08" db="EMBL/GenBank/DDBJ databases">
        <title>Paracoccus amoyensis sp. nov., isolated from the surface seawater at coast of Xiamen, Fujian.</title>
        <authorList>
            <person name="Lyu L."/>
        </authorList>
    </citation>
    <scope>NUCLEOTIDE SEQUENCE</scope>
    <source>
        <strain evidence="8">11-3</strain>
    </source>
</reference>
<dbReference type="GO" id="GO:0008990">
    <property type="term" value="F:rRNA (guanine-N2-)-methyltransferase activity"/>
    <property type="evidence" value="ECO:0007669"/>
    <property type="project" value="InterPro"/>
</dbReference>
<evidence type="ECO:0000256" key="4">
    <source>
        <dbReference type="ARBA" id="ARBA00022679"/>
    </source>
</evidence>
<dbReference type="InterPro" id="IPR013675">
    <property type="entry name" value="Mtase_sm_N"/>
</dbReference>
<comment type="caution">
    <text evidence="8">The sequence shown here is derived from an EMBL/GenBank/DDBJ whole genome shotgun (WGS) entry which is preliminary data.</text>
</comment>
<dbReference type="CDD" id="cd02440">
    <property type="entry name" value="AdoMet_MTases"/>
    <property type="match status" value="1"/>
</dbReference>
<dbReference type="EMBL" id="JACOQL010000001">
    <property type="protein sequence ID" value="MBC9245456.1"/>
    <property type="molecule type" value="Genomic_DNA"/>
</dbReference>
<keyword evidence="1" id="KW-0963">Cytoplasm</keyword>
<evidence type="ECO:0000313" key="8">
    <source>
        <dbReference type="EMBL" id="MBC9245456.1"/>
    </source>
</evidence>
<evidence type="ECO:0000259" key="6">
    <source>
        <dbReference type="Pfam" id="PF05175"/>
    </source>
</evidence>